<dbReference type="InterPro" id="IPR000182">
    <property type="entry name" value="GNAT_dom"/>
</dbReference>
<dbReference type="InterPro" id="IPR020084">
    <property type="entry name" value="NUDIX_hydrolase_CS"/>
</dbReference>
<keyword evidence="2 4" id="KW-0378">Hydrolase</keyword>
<dbReference type="PANTHER" id="PTHR43046">
    <property type="entry name" value="GDP-MANNOSE MANNOSYL HYDROLASE"/>
    <property type="match status" value="1"/>
</dbReference>
<dbReference type="SUPFAM" id="SSF55729">
    <property type="entry name" value="Acyl-CoA N-acyltransferases (Nat)"/>
    <property type="match status" value="1"/>
</dbReference>
<accession>A0ABS2WGB4</accession>
<sequence length="273" mass="31978">MERIDVVSVLILDEEQKRVLVVQNEELWSLPGGKREEAESLREAAIRETKEETGYDVEVERVVQITERMSSDHVVFFTFRGRIVGGKMATEDPEIQRIEWKNLNEAERLMPWYGDLLTLWNGPSVYRYEQGGGHTIRELTTEEDFQSAFPLIRQLRNDLSREKYAELLHAMRKEGYRLFGLERDGEWMALAGAGIRHNFYNGRHLFVYDLVTDSHQRSKGYGAMLLTHLEAWARANGCEKVELTSGVQRKDAHRFYERKMGYNRTGWVFRKEL</sequence>
<dbReference type="Proteomes" id="UP001177120">
    <property type="component" value="Unassembled WGS sequence"/>
</dbReference>
<dbReference type="PROSITE" id="PS51186">
    <property type="entry name" value="GNAT"/>
    <property type="match status" value="1"/>
</dbReference>
<evidence type="ECO:0000259" key="6">
    <source>
        <dbReference type="PROSITE" id="PS51462"/>
    </source>
</evidence>
<evidence type="ECO:0000256" key="4">
    <source>
        <dbReference type="RuleBase" id="RU003476"/>
    </source>
</evidence>
<feature type="domain" description="Nudix hydrolase" evidence="6">
    <location>
        <begin position="2"/>
        <end position="123"/>
    </location>
</feature>
<comment type="similarity">
    <text evidence="4">Belongs to the Nudix hydrolase family.</text>
</comment>
<reference evidence="7" key="1">
    <citation type="journal article" date="2024" name="Int. J. Syst. Evol. Microbiol.">
        <title>Polycladomyces zharkentensis sp. nov., a novel thermophilic cellulose- and starch-degrading member of the Bacillota from a geothermal aquifer in Kazakhstan.</title>
        <authorList>
            <person name="Mashzhan A."/>
            <person name="Kistaubayeva A."/>
            <person name="Javier-Lopez R."/>
            <person name="Bissenova U."/>
            <person name="Bissenbay A."/>
            <person name="Birkeland N.K."/>
        </authorList>
    </citation>
    <scope>NUCLEOTIDE SEQUENCE</scope>
    <source>
        <strain evidence="7">ZKZ2T</strain>
    </source>
</reference>
<dbReference type="PRINTS" id="PR00502">
    <property type="entry name" value="NUDIXFAMILY"/>
</dbReference>
<comment type="cofactor">
    <cofactor evidence="1">
        <name>Mg(2+)</name>
        <dbReference type="ChEBI" id="CHEBI:18420"/>
    </cofactor>
</comment>
<evidence type="ECO:0000259" key="5">
    <source>
        <dbReference type="PROSITE" id="PS51186"/>
    </source>
</evidence>
<evidence type="ECO:0000256" key="1">
    <source>
        <dbReference type="ARBA" id="ARBA00001946"/>
    </source>
</evidence>
<evidence type="ECO:0000256" key="3">
    <source>
        <dbReference type="ARBA" id="ARBA00022842"/>
    </source>
</evidence>
<dbReference type="InterPro" id="IPR020476">
    <property type="entry name" value="Nudix_hydrolase"/>
</dbReference>
<comment type="caution">
    <text evidence="7">The sequence shown here is derived from an EMBL/GenBank/DDBJ whole genome shotgun (WGS) entry which is preliminary data.</text>
</comment>
<dbReference type="PROSITE" id="PS00893">
    <property type="entry name" value="NUDIX_BOX"/>
    <property type="match status" value="1"/>
</dbReference>
<dbReference type="Pfam" id="PF00293">
    <property type="entry name" value="NUDIX"/>
    <property type="match status" value="1"/>
</dbReference>
<organism evidence="7 8">
    <name type="scientific">Polycladomyces zharkentensis</name>
    <dbReference type="NCBI Taxonomy" id="2807616"/>
    <lineage>
        <taxon>Bacteria</taxon>
        <taxon>Bacillati</taxon>
        <taxon>Bacillota</taxon>
        <taxon>Bacilli</taxon>
        <taxon>Bacillales</taxon>
        <taxon>Thermoactinomycetaceae</taxon>
        <taxon>Polycladomyces</taxon>
    </lineage>
</organism>
<keyword evidence="8" id="KW-1185">Reference proteome</keyword>
<dbReference type="InterPro" id="IPR015797">
    <property type="entry name" value="NUDIX_hydrolase-like_dom_sf"/>
</dbReference>
<name>A0ABS2WGB4_9BACL</name>
<evidence type="ECO:0000313" key="7">
    <source>
        <dbReference type="EMBL" id="MBN2908551.1"/>
    </source>
</evidence>
<evidence type="ECO:0000313" key="8">
    <source>
        <dbReference type="Proteomes" id="UP001177120"/>
    </source>
</evidence>
<dbReference type="Gene3D" id="3.90.79.10">
    <property type="entry name" value="Nucleoside Triphosphate Pyrophosphohydrolase"/>
    <property type="match status" value="1"/>
</dbReference>
<dbReference type="InterPro" id="IPR016181">
    <property type="entry name" value="Acyl_CoA_acyltransferase"/>
</dbReference>
<protein>
    <submittedName>
        <fullName evidence="7">GNAT family N-acetyltransferase</fullName>
    </submittedName>
</protein>
<dbReference type="CDD" id="cd02883">
    <property type="entry name" value="NUDIX_Hydrolase"/>
    <property type="match status" value="1"/>
</dbReference>
<feature type="domain" description="N-acetyltransferase" evidence="5">
    <location>
        <begin position="134"/>
        <end position="273"/>
    </location>
</feature>
<dbReference type="PANTHER" id="PTHR43046:SF12">
    <property type="entry name" value="GDP-MANNOSE MANNOSYL HYDROLASE"/>
    <property type="match status" value="1"/>
</dbReference>
<dbReference type="SUPFAM" id="SSF55811">
    <property type="entry name" value="Nudix"/>
    <property type="match status" value="1"/>
</dbReference>
<dbReference type="CDD" id="cd04301">
    <property type="entry name" value="NAT_SF"/>
    <property type="match status" value="1"/>
</dbReference>
<gene>
    <name evidence="7" type="ORF">JQC72_03340</name>
</gene>
<dbReference type="PROSITE" id="PS51462">
    <property type="entry name" value="NUDIX"/>
    <property type="match status" value="1"/>
</dbReference>
<evidence type="ECO:0000256" key="2">
    <source>
        <dbReference type="ARBA" id="ARBA00022801"/>
    </source>
</evidence>
<dbReference type="InterPro" id="IPR000086">
    <property type="entry name" value="NUDIX_hydrolase_dom"/>
</dbReference>
<dbReference type="EMBL" id="JAFHAP010000004">
    <property type="protein sequence ID" value="MBN2908551.1"/>
    <property type="molecule type" value="Genomic_DNA"/>
</dbReference>
<dbReference type="Gene3D" id="3.40.630.30">
    <property type="match status" value="1"/>
</dbReference>
<dbReference type="Pfam" id="PF00583">
    <property type="entry name" value="Acetyltransf_1"/>
    <property type="match status" value="1"/>
</dbReference>
<proteinExistence type="inferred from homology"/>
<keyword evidence="3" id="KW-0460">Magnesium</keyword>